<dbReference type="Pfam" id="PF18759">
    <property type="entry name" value="Plavaka"/>
    <property type="match status" value="1"/>
</dbReference>
<dbReference type="GeneID" id="72002092"/>
<dbReference type="Proteomes" id="UP000814176">
    <property type="component" value="Unassembled WGS sequence"/>
</dbReference>
<sequence length="527" mass="59363">MPCVRLQGEQLSTALHDHANGKESARFTSEQLRPVYEPFWATLPHCDIFASIMPDILHQLHKGMFKDHLLSWCTSIAGKDEIDRRFRAMTDFPGLRHFRNGISHISQWTGHEHKEMQRVIVGLLAGAVPPEVLAVARALVDFIYYAQLRSHTDTSLAHMQAALDTFHRHKGIFVTLGIREHFNIPKLHSLLHYIEAIRSRGTCDGYNTELPERLHIDLAKNAYRASNHRDYTEQMVKWLGRQEAVDLHAAYITWLKVAEGGGAQLNDTSADGEGAPDDSESPDPAAAPRVMLDGGKRSYVMAKHCPCPNTTLRTLVDDHKATQFLPAITEFVHSRFPGCRLQPNDMDRYDVYKNISVTYPADPHSDTTQLTDRVRTVPGKAASGRKQTVGAHFDTAFIVDPELAIDGGGRQDPRSVTDTRVARVRVLFDLPEQFGILPHRLAYVEWYTPLRRRDPGTGLYLVSRSTRNGGRPNASIVSVDKIRRGCHLIPKYGRTVDKELTMDNALDLATEFRVNSYISVDLRTLPE</sequence>
<dbReference type="EMBL" id="JADCUA010000002">
    <property type="protein sequence ID" value="KAH9842998.1"/>
    <property type="molecule type" value="Genomic_DNA"/>
</dbReference>
<dbReference type="RefSeq" id="XP_047784045.1">
    <property type="nucleotide sequence ID" value="XM_047921360.1"/>
</dbReference>
<proteinExistence type="predicted"/>
<feature type="region of interest" description="Disordered" evidence="1">
    <location>
        <begin position="265"/>
        <end position="287"/>
    </location>
</feature>
<name>A0ABQ8KWE8_9APHY</name>
<comment type="caution">
    <text evidence="2">The sequence shown here is derived from an EMBL/GenBank/DDBJ whole genome shotgun (WGS) entry which is preliminary data.</text>
</comment>
<evidence type="ECO:0000313" key="3">
    <source>
        <dbReference type="Proteomes" id="UP000814176"/>
    </source>
</evidence>
<evidence type="ECO:0000313" key="2">
    <source>
        <dbReference type="EMBL" id="KAH9842998.1"/>
    </source>
</evidence>
<keyword evidence="3" id="KW-1185">Reference proteome</keyword>
<organism evidence="2 3">
    <name type="scientific">Rhodofomes roseus</name>
    <dbReference type="NCBI Taxonomy" id="34475"/>
    <lineage>
        <taxon>Eukaryota</taxon>
        <taxon>Fungi</taxon>
        <taxon>Dikarya</taxon>
        <taxon>Basidiomycota</taxon>
        <taxon>Agaricomycotina</taxon>
        <taxon>Agaricomycetes</taxon>
        <taxon>Polyporales</taxon>
        <taxon>Rhodofomes</taxon>
    </lineage>
</organism>
<gene>
    <name evidence="2" type="ORF">C8Q71DRAFT_720384</name>
</gene>
<reference evidence="2 3" key="1">
    <citation type="journal article" date="2021" name="Environ. Microbiol.">
        <title>Gene family expansions and transcriptome signatures uncover fungal adaptations to wood decay.</title>
        <authorList>
            <person name="Hage H."/>
            <person name="Miyauchi S."/>
            <person name="Viragh M."/>
            <person name="Drula E."/>
            <person name="Min B."/>
            <person name="Chaduli D."/>
            <person name="Navarro D."/>
            <person name="Favel A."/>
            <person name="Norest M."/>
            <person name="Lesage-Meessen L."/>
            <person name="Balint B."/>
            <person name="Merenyi Z."/>
            <person name="de Eugenio L."/>
            <person name="Morin E."/>
            <person name="Martinez A.T."/>
            <person name="Baldrian P."/>
            <person name="Stursova M."/>
            <person name="Martinez M.J."/>
            <person name="Novotny C."/>
            <person name="Magnuson J.K."/>
            <person name="Spatafora J.W."/>
            <person name="Maurice S."/>
            <person name="Pangilinan J."/>
            <person name="Andreopoulos W."/>
            <person name="LaButti K."/>
            <person name="Hundley H."/>
            <person name="Na H."/>
            <person name="Kuo A."/>
            <person name="Barry K."/>
            <person name="Lipzen A."/>
            <person name="Henrissat B."/>
            <person name="Riley R."/>
            <person name="Ahrendt S."/>
            <person name="Nagy L.G."/>
            <person name="Grigoriev I.V."/>
            <person name="Martin F."/>
            <person name="Rosso M.N."/>
        </authorList>
    </citation>
    <scope>NUCLEOTIDE SEQUENCE [LARGE SCALE GENOMIC DNA]</scope>
    <source>
        <strain evidence="2 3">CIRM-BRFM 1785</strain>
    </source>
</reference>
<evidence type="ECO:0000256" key="1">
    <source>
        <dbReference type="SAM" id="MobiDB-lite"/>
    </source>
</evidence>
<dbReference type="InterPro" id="IPR041078">
    <property type="entry name" value="Plavaka"/>
</dbReference>
<accession>A0ABQ8KWE8</accession>
<protein>
    <submittedName>
        <fullName evidence="2">Uncharacterized protein</fullName>
    </submittedName>
</protein>